<proteinExistence type="predicted"/>
<dbReference type="InterPro" id="IPR036397">
    <property type="entry name" value="RNaseH_sf"/>
</dbReference>
<dbReference type="Gene3D" id="3.30.420.10">
    <property type="entry name" value="Ribonuclease H-like superfamily/Ribonuclease H"/>
    <property type="match status" value="1"/>
</dbReference>
<dbReference type="EMBL" id="CATNWA010014979">
    <property type="protein sequence ID" value="CAI9578133.1"/>
    <property type="molecule type" value="Genomic_DNA"/>
</dbReference>
<keyword evidence="2" id="KW-1185">Reference proteome</keyword>
<gene>
    <name evidence="1" type="ORF">SPARVUS_LOCUS8873693</name>
</gene>
<organism evidence="1 2">
    <name type="scientific">Staurois parvus</name>
    <dbReference type="NCBI Taxonomy" id="386267"/>
    <lineage>
        <taxon>Eukaryota</taxon>
        <taxon>Metazoa</taxon>
        <taxon>Chordata</taxon>
        <taxon>Craniata</taxon>
        <taxon>Vertebrata</taxon>
        <taxon>Euteleostomi</taxon>
        <taxon>Amphibia</taxon>
        <taxon>Batrachia</taxon>
        <taxon>Anura</taxon>
        <taxon>Neobatrachia</taxon>
        <taxon>Ranoidea</taxon>
        <taxon>Ranidae</taxon>
        <taxon>Staurois</taxon>
    </lineage>
</organism>
<reference evidence="1" key="1">
    <citation type="submission" date="2023-05" db="EMBL/GenBank/DDBJ databases">
        <authorList>
            <person name="Stuckert A."/>
        </authorList>
    </citation>
    <scope>NUCLEOTIDE SEQUENCE</scope>
</reference>
<accession>A0ABN9E3R3</accession>
<feature type="non-terminal residue" evidence="1">
    <location>
        <position position="101"/>
    </location>
</feature>
<comment type="caution">
    <text evidence="1">The sequence shown here is derived from an EMBL/GenBank/DDBJ whole genome shotgun (WGS) entry which is preliminary data.</text>
</comment>
<name>A0ABN9E3R3_9NEOB</name>
<evidence type="ECO:0000313" key="1">
    <source>
        <dbReference type="EMBL" id="CAI9578133.1"/>
    </source>
</evidence>
<dbReference type="Proteomes" id="UP001162483">
    <property type="component" value="Unassembled WGS sequence"/>
</dbReference>
<sequence>MKWVSMVEQLHPSLTSPSVMQRRLWCKARHHWTLEQWRHVVWSGSCFSAWQSDGRVCVWRLPGEWYLPDCIVPDFGEGGIMVWSCFSGVGLCPLVSMKGTL</sequence>
<evidence type="ECO:0000313" key="2">
    <source>
        <dbReference type="Proteomes" id="UP001162483"/>
    </source>
</evidence>
<protein>
    <submittedName>
        <fullName evidence="1">Uncharacterized protein</fullName>
    </submittedName>
</protein>